<dbReference type="GO" id="GO:0008237">
    <property type="term" value="F:metallopeptidase activity"/>
    <property type="evidence" value="ECO:0007669"/>
    <property type="project" value="UniProtKB-KW"/>
</dbReference>
<dbReference type="OrthoDB" id="9802318at2"/>
<accession>A0A6B8RWI9</accession>
<dbReference type="InterPro" id="IPR003343">
    <property type="entry name" value="Big_2"/>
</dbReference>
<dbReference type="SUPFAM" id="SSF55486">
    <property type="entry name" value="Metalloproteases ('zincins'), catalytic domain"/>
    <property type="match status" value="1"/>
</dbReference>
<dbReference type="PROSITE" id="PS50222">
    <property type="entry name" value="EF_HAND_2"/>
    <property type="match status" value="1"/>
</dbReference>
<evidence type="ECO:0000313" key="4">
    <source>
        <dbReference type="Proteomes" id="UP000426246"/>
    </source>
</evidence>
<keyword evidence="3" id="KW-0482">Metalloprotease</keyword>
<proteinExistence type="predicted"/>
<dbReference type="GO" id="GO:0006508">
    <property type="term" value="P:proteolysis"/>
    <property type="evidence" value="ECO:0007669"/>
    <property type="project" value="UniProtKB-KW"/>
</dbReference>
<sequence>MKSTSFFIRATLFSLLLIGSLTFASTRAHAGPALVLLQDYTQPTGEHFTATIKGDEWKNWIATAKNEVIIQGLDKFWYYVQISDNKVIASSIKYAIDPPPARIVTSQEIIDEVSGDAPSKQVSLRSATTDFSLSQSAAPILTSHNLTMPHKLLVILVSFNNKIIQNSEAAWSNEIFGATNSVNSYYKEVSNNQFYFLPAEETSGITDDGVIKITLSRAHPNTSNDTDVRNEQIVSDALSAANAKINFASFDKNLDGYVSMDELHIMTIIAGNEASHDDPAPTVWGHKSSLYYIVPPTLDNVTLVDPYHSGGYVQFGEMHGTHMATIGILCHELGHDLGLPDLYDTDSSSSGLGIHSLMASGSWGYTSSTEVGGSPSHFDAWSKMFLGFTTAPEATTSNLVDANAGDVYRVSTSNPAEYFLIENRQFNGYDAALAAYVLHGGIAIYHIDEGVISSTLGSNKVNNNDAHKGIKIIEANGKNQLDTRSEDWYDHYFAGSSLYKTFSDSTNPSSKFYDGTASNVSITAVSPSQNAMTVSVVGIAASPNASLRSIILSQGTVNPKFSGAVTSYKAIVTDTTTSLTVTPTVAVEGSTITVNGTPVTSGNASGAINLSLGLNNINIHVTSQGGTVSNDYVITVNRSQGVEATFITLSKRELNLTLTSPKTTLTAQFTPLTTTMKTVTWSTYDSNVATVSNTGVITVVGTGSTKIEAKSANGLTDAAIVNVTVPVTKVELNADESKVFLNVGDSDISLHAAVSPSGATNTKLIWTSSNTKSVTVGTYGSIHAIALGTAIITATSQVGGKSAKSTVTVPTKATAVTITPSTLTLKMGQAVFTMKAALTPTTATYKVLSWSSENTAIVTVDPITGKATTVSVGDTFIKVVTPEGITSKIPVKVIVPVKALILSPSVTTITYQGTLPMVPSFDPPDATIKDIIWTSSLPRVATVDSSGTVTGGHAGTTVITGKTVDGSKQASKTIAINGIALAADELFLNLNKPTSLKVTLFNTGTNRTLIWKSSDPTVAEVNTAGLVTPKLIGEVTITASTYDKMYSDTTKVTIIQTSLATFTIDPKAVTLKIGDTDLQLTPTIGPSDATIQKAIWTSSNTATATVDSSGFVHAVAAGTTIITATTLDGAKIAKVTITVPIPVASVRIVNTGPLTLKLNTTISLKSAITPATARDPKVTWGTNSFVAEVSTTGLVKGLAVGTATISVHTSDGGFKDNITVIVIIPNSTISFASTKETLKVGAADITLVPIFKQVDATDKSVTWNSSNPAVATVDSDGAVHAVSAGTATVTATTVEGAKSAKVIITVPNSVKSIKLLHPDVISINLKSALALKASVLPLTSTNLKVSWKSSDENVATVGAKTGAVKAGSILGSTIITATTEDGLITDTITVNVIKAITTFTVNKTSATLTVTGADLALGVKILPADVVDKAIIWESSNSAVATVDSNGLVHPVSVGKATITATSSDGAKVAKTAITVK</sequence>
<dbReference type="Gene3D" id="2.60.40.1080">
    <property type="match status" value="10"/>
</dbReference>
<dbReference type="RefSeq" id="WP_155704721.1">
    <property type="nucleotide sequence ID" value="NZ_CP034235.1"/>
</dbReference>
<dbReference type="InterPro" id="IPR025883">
    <property type="entry name" value="Cadherin-like_domain"/>
</dbReference>
<dbReference type="Pfam" id="PF12733">
    <property type="entry name" value="Cadherin-like"/>
    <property type="match status" value="1"/>
</dbReference>
<gene>
    <name evidence="3" type="ORF">EHS13_34195</name>
</gene>
<organism evidence="3 4">
    <name type="scientific">Paenibacillus psychroresistens</name>
    <dbReference type="NCBI Taxonomy" id="1778678"/>
    <lineage>
        <taxon>Bacteria</taxon>
        <taxon>Bacillati</taxon>
        <taxon>Bacillota</taxon>
        <taxon>Bacilli</taxon>
        <taxon>Bacillales</taxon>
        <taxon>Paenibacillaceae</taxon>
        <taxon>Paenibacillus</taxon>
    </lineage>
</organism>
<feature type="domain" description="EF-hand" evidence="2">
    <location>
        <begin position="238"/>
        <end position="273"/>
    </location>
</feature>
<keyword evidence="3" id="KW-0378">Hydrolase</keyword>
<keyword evidence="1" id="KW-0732">Signal</keyword>
<dbReference type="EMBL" id="CP034235">
    <property type="protein sequence ID" value="QGQ99556.1"/>
    <property type="molecule type" value="Genomic_DNA"/>
</dbReference>
<keyword evidence="3" id="KW-0645">Protease</keyword>
<name>A0A6B8RWI9_9BACL</name>
<dbReference type="NCBIfam" id="TIGR03296">
    <property type="entry name" value="M6dom_TIGR03296"/>
    <property type="match status" value="1"/>
</dbReference>
<dbReference type="Pfam" id="PF05547">
    <property type="entry name" value="Peptidase_M6"/>
    <property type="match status" value="1"/>
</dbReference>
<reference evidence="4" key="1">
    <citation type="submission" date="2018-11" db="EMBL/GenBank/DDBJ databases">
        <title>Complete genome sequence of Paenibacillus sp. ML311-T8.</title>
        <authorList>
            <person name="Nam Y.-D."/>
            <person name="Kang J."/>
            <person name="Chung W.-H."/>
            <person name="Park Y.S."/>
        </authorList>
    </citation>
    <scope>NUCLEOTIDE SEQUENCE [LARGE SCALE GENOMIC DNA]</scope>
    <source>
        <strain evidence="4">ML311-T8</strain>
    </source>
</reference>
<protein>
    <submittedName>
        <fullName evidence="3">M6 family metalloprotease domain-containing protein</fullName>
    </submittedName>
</protein>
<dbReference type="SUPFAM" id="SSF49373">
    <property type="entry name" value="Invasin/intimin cell-adhesion fragments"/>
    <property type="match status" value="10"/>
</dbReference>
<dbReference type="InterPro" id="IPR002048">
    <property type="entry name" value="EF_hand_dom"/>
</dbReference>
<dbReference type="Proteomes" id="UP000426246">
    <property type="component" value="Chromosome"/>
</dbReference>
<evidence type="ECO:0000313" key="3">
    <source>
        <dbReference type="EMBL" id="QGQ99556.1"/>
    </source>
</evidence>
<dbReference type="PANTHER" id="PTHR41775">
    <property type="entry name" value="SECRETED PROTEIN-RELATED"/>
    <property type="match status" value="1"/>
</dbReference>
<evidence type="ECO:0000256" key="1">
    <source>
        <dbReference type="SAM" id="SignalP"/>
    </source>
</evidence>
<dbReference type="InterPro" id="IPR008757">
    <property type="entry name" value="Peptidase_M6-like_domain"/>
</dbReference>
<dbReference type="PANTHER" id="PTHR41775:SF1">
    <property type="entry name" value="PEPTIDASE M6-LIKE DOMAIN-CONTAINING PROTEIN"/>
    <property type="match status" value="1"/>
</dbReference>
<evidence type="ECO:0000259" key="2">
    <source>
        <dbReference type="PROSITE" id="PS50222"/>
    </source>
</evidence>
<dbReference type="Pfam" id="PF02368">
    <property type="entry name" value="Big_2"/>
    <property type="match status" value="9"/>
</dbReference>
<feature type="chain" id="PRO_5025410781" evidence="1">
    <location>
        <begin position="31"/>
        <end position="1477"/>
    </location>
</feature>
<keyword evidence="4" id="KW-1185">Reference proteome</keyword>
<dbReference type="InterPro" id="IPR008964">
    <property type="entry name" value="Invasin/intimin_cell_adhesion"/>
</dbReference>
<dbReference type="KEGG" id="ppsc:EHS13_34195"/>
<feature type="signal peptide" evidence="1">
    <location>
        <begin position="1"/>
        <end position="30"/>
    </location>
</feature>
<dbReference type="SMART" id="SM00635">
    <property type="entry name" value="BID_2"/>
    <property type="match status" value="10"/>
</dbReference>
<dbReference type="GO" id="GO:0005509">
    <property type="term" value="F:calcium ion binding"/>
    <property type="evidence" value="ECO:0007669"/>
    <property type="project" value="InterPro"/>
</dbReference>